<evidence type="ECO:0000313" key="2">
    <source>
        <dbReference type="Proteomes" id="UP000628775"/>
    </source>
</evidence>
<evidence type="ECO:0000313" key="1">
    <source>
        <dbReference type="EMBL" id="GGE28909.1"/>
    </source>
</evidence>
<dbReference type="PANTHER" id="PTHR34801">
    <property type="entry name" value="EXPRESSED PROTEIN"/>
    <property type="match status" value="1"/>
</dbReference>
<protein>
    <recommendedName>
        <fullName evidence="3">DUF1499 domain-containing protein</fullName>
    </recommendedName>
</protein>
<dbReference type="EMBL" id="BMIR01000001">
    <property type="protein sequence ID" value="GGE28909.1"/>
    <property type="molecule type" value="Genomic_DNA"/>
</dbReference>
<organism evidence="1 2">
    <name type="scientific">Pullulanibacillus camelliae</name>
    <dbReference type="NCBI Taxonomy" id="1707096"/>
    <lineage>
        <taxon>Bacteria</taxon>
        <taxon>Bacillati</taxon>
        <taxon>Bacillota</taxon>
        <taxon>Bacilli</taxon>
        <taxon>Bacillales</taxon>
        <taxon>Sporolactobacillaceae</taxon>
        <taxon>Pullulanibacillus</taxon>
    </lineage>
</organism>
<dbReference type="InterPro" id="IPR010865">
    <property type="entry name" value="DUF1499"/>
</dbReference>
<proteinExistence type="predicted"/>
<dbReference type="AlphaFoldDB" id="A0A8J2VKF6"/>
<name>A0A8J2VKF6_9BACL</name>
<dbReference type="PIRSF" id="PIRSF026426">
    <property type="entry name" value="DUF1499"/>
    <property type="match status" value="1"/>
</dbReference>
<dbReference type="Proteomes" id="UP000628775">
    <property type="component" value="Unassembled WGS sequence"/>
</dbReference>
<sequence length="134" mass="15457">MSKQSDVQGVIDGKLAPCPKTANCVSTEHTNPNRYMLPIEYKDISLSKAKEILVDVLKTIPKLEVKKIDGPYIYAEAKTMIFEFFHDVEFYFDDVEKLIHFRSASRMGFADLGTNKRRMQSIVARFYRQADQVE</sequence>
<reference evidence="1" key="2">
    <citation type="submission" date="2020-09" db="EMBL/GenBank/DDBJ databases">
        <authorList>
            <person name="Sun Q."/>
            <person name="Zhou Y."/>
        </authorList>
    </citation>
    <scope>NUCLEOTIDE SEQUENCE</scope>
    <source>
        <strain evidence="1">CGMCC 1.15371</strain>
    </source>
</reference>
<gene>
    <name evidence="1" type="ORF">GCM10011391_04340</name>
</gene>
<dbReference type="Pfam" id="PF07386">
    <property type="entry name" value="DUF1499"/>
    <property type="match status" value="1"/>
</dbReference>
<keyword evidence="2" id="KW-1185">Reference proteome</keyword>
<dbReference type="RefSeq" id="WP_188688372.1">
    <property type="nucleotide sequence ID" value="NZ_BMIR01000001.1"/>
</dbReference>
<evidence type="ECO:0008006" key="3">
    <source>
        <dbReference type="Google" id="ProtNLM"/>
    </source>
</evidence>
<dbReference type="PANTHER" id="PTHR34801:SF6">
    <property type="entry name" value="SLL1620 PROTEIN"/>
    <property type="match status" value="1"/>
</dbReference>
<comment type="caution">
    <text evidence="1">The sequence shown here is derived from an EMBL/GenBank/DDBJ whole genome shotgun (WGS) entry which is preliminary data.</text>
</comment>
<reference evidence="1" key="1">
    <citation type="journal article" date="2014" name="Int. J. Syst. Evol. Microbiol.">
        <title>Complete genome sequence of Corynebacterium casei LMG S-19264T (=DSM 44701T), isolated from a smear-ripened cheese.</title>
        <authorList>
            <consortium name="US DOE Joint Genome Institute (JGI-PGF)"/>
            <person name="Walter F."/>
            <person name="Albersmeier A."/>
            <person name="Kalinowski J."/>
            <person name="Ruckert C."/>
        </authorList>
    </citation>
    <scope>NUCLEOTIDE SEQUENCE</scope>
    <source>
        <strain evidence="1">CGMCC 1.15371</strain>
    </source>
</reference>
<accession>A0A8J2VKF6</accession>